<protein>
    <submittedName>
        <fullName evidence="1">Uncharacterized protein</fullName>
    </submittedName>
</protein>
<organism evidence="1">
    <name type="scientific">Arundo donax</name>
    <name type="common">Giant reed</name>
    <name type="synonym">Donax arundinaceus</name>
    <dbReference type="NCBI Taxonomy" id="35708"/>
    <lineage>
        <taxon>Eukaryota</taxon>
        <taxon>Viridiplantae</taxon>
        <taxon>Streptophyta</taxon>
        <taxon>Embryophyta</taxon>
        <taxon>Tracheophyta</taxon>
        <taxon>Spermatophyta</taxon>
        <taxon>Magnoliopsida</taxon>
        <taxon>Liliopsida</taxon>
        <taxon>Poales</taxon>
        <taxon>Poaceae</taxon>
        <taxon>PACMAD clade</taxon>
        <taxon>Arundinoideae</taxon>
        <taxon>Arundineae</taxon>
        <taxon>Arundo</taxon>
    </lineage>
</organism>
<dbReference type="AlphaFoldDB" id="A0A0A9BQH1"/>
<reference evidence="1" key="2">
    <citation type="journal article" date="2015" name="Data Brief">
        <title>Shoot transcriptome of the giant reed, Arundo donax.</title>
        <authorList>
            <person name="Barrero R.A."/>
            <person name="Guerrero F.D."/>
            <person name="Moolhuijzen P."/>
            <person name="Goolsby J.A."/>
            <person name="Tidwell J."/>
            <person name="Bellgard S.E."/>
            <person name="Bellgard M.I."/>
        </authorList>
    </citation>
    <scope>NUCLEOTIDE SEQUENCE</scope>
    <source>
        <tissue evidence="1">Shoot tissue taken approximately 20 cm above the soil surface</tissue>
    </source>
</reference>
<sequence>MLEMVSQSKPSSKFLLLRNPSSFFDGRKFQGEYFAFSRMLPSLPEKFSFFFSRTSH</sequence>
<name>A0A0A9BQH1_ARUDO</name>
<evidence type="ECO:0000313" key="1">
    <source>
        <dbReference type="EMBL" id="JAD61522.1"/>
    </source>
</evidence>
<dbReference type="EMBL" id="GBRH01236373">
    <property type="protein sequence ID" value="JAD61522.1"/>
    <property type="molecule type" value="Transcribed_RNA"/>
</dbReference>
<proteinExistence type="predicted"/>
<reference evidence="1" key="1">
    <citation type="submission" date="2014-09" db="EMBL/GenBank/DDBJ databases">
        <authorList>
            <person name="Magalhaes I.L.F."/>
            <person name="Oliveira U."/>
            <person name="Santos F.R."/>
            <person name="Vidigal T.H.D.A."/>
            <person name="Brescovit A.D."/>
            <person name="Santos A.J."/>
        </authorList>
    </citation>
    <scope>NUCLEOTIDE SEQUENCE</scope>
    <source>
        <tissue evidence="1">Shoot tissue taken approximately 20 cm above the soil surface</tissue>
    </source>
</reference>
<accession>A0A0A9BQH1</accession>